<comment type="caution">
    <text evidence="1">The sequence shown here is derived from an EMBL/GenBank/DDBJ whole genome shotgun (WGS) entry which is preliminary data.</text>
</comment>
<name>A0A917B8C1_HALAA</name>
<evidence type="ECO:0000313" key="2">
    <source>
        <dbReference type="Proteomes" id="UP000660110"/>
    </source>
</evidence>
<protein>
    <submittedName>
        <fullName evidence="1">Uncharacterized protein</fullName>
    </submittedName>
</protein>
<reference evidence="1" key="2">
    <citation type="submission" date="2020-09" db="EMBL/GenBank/DDBJ databases">
        <authorList>
            <person name="Sun Q."/>
            <person name="Zhou Y."/>
        </authorList>
    </citation>
    <scope>NUCLEOTIDE SEQUENCE</scope>
    <source>
        <strain evidence="1">CGMCC 1.12153</strain>
    </source>
</reference>
<organism evidence="1 2">
    <name type="scientific">Halobacillus andaensis</name>
    <dbReference type="NCBI Taxonomy" id="1176239"/>
    <lineage>
        <taxon>Bacteria</taxon>
        <taxon>Bacillati</taxon>
        <taxon>Bacillota</taxon>
        <taxon>Bacilli</taxon>
        <taxon>Bacillales</taxon>
        <taxon>Bacillaceae</taxon>
        <taxon>Halobacillus</taxon>
    </lineage>
</organism>
<keyword evidence="2" id="KW-1185">Reference proteome</keyword>
<gene>
    <name evidence="1" type="ORF">GCM10010954_24870</name>
</gene>
<dbReference type="Proteomes" id="UP000660110">
    <property type="component" value="Unassembled WGS sequence"/>
</dbReference>
<evidence type="ECO:0000313" key="1">
    <source>
        <dbReference type="EMBL" id="GGF24967.1"/>
    </source>
</evidence>
<accession>A0A917B8C1</accession>
<reference evidence="1" key="1">
    <citation type="journal article" date="2014" name="Int. J. Syst. Evol. Microbiol.">
        <title>Complete genome sequence of Corynebacterium casei LMG S-19264T (=DSM 44701T), isolated from a smear-ripened cheese.</title>
        <authorList>
            <consortium name="US DOE Joint Genome Institute (JGI-PGF)"/>
            <person name="Walter F."/>
            <person name="Albersmeier A."/>
            <person name="Kalinowski J."/>
            <person name="Ruckert C."/>
        </authorList>
    </citation>
    <scope>NUCLEOTIDE SEQUENCE</scope>
    <source>
        <strain evidence="1">CGMCC 1.12153</strain>
    </source>
</reference>
<sequence length="51" mass="5909">MNDVHGFGLSRKSLSVFIMQMKKAFHKEKVQGSAQSPHFFHTYKLNISLEK</sequence>
<proteinExistence type="predicted"/>
<dbReference type="EMBL" id="BMEL01000003">
    <property type="protein sequence ID" value="GGF24967.1"/>
    <property type="molecule type" value="Genomic_DNA"/>
</dbReference>
<dbReference type="AlphaFoldDB" id="A0A917B8C1"/>